<evidence type="ECO:0000313" key="1">
    <source>
        <dbReference type="EMBL" id="KAJ6638945.1"/>
    </source>
</evidence>
<proteinExistence type="predicted"/>
<sequence>MRREHLTGCGSTEHQRSACFTAVSHTLRILYTTFKNASLHSWIVAEASPKCRSSSKGNSCQTTLNEMQRFRKNKLTTLCQMFNASYFLLCPGYNICTNTTYALLEDKRDTQPLLAY</sequence>
<organism evidence="1 2">
    <name type="scientific">Pseudolycoriella hygida</name>
    <dbReference type="NCBI Taxonomy" id="35572"/>
    <lineage>
        <taxon>Eukaryota</taxon>
        <taxon>Metazoa</taxon>
        <taxon>Ecdysozoa</taxon>
        <taxon>Arthropoda</taxon>
        <taxon>Hexapoda</taxon>
        <taxon>Insecta</taxon>
        <taxon>Pterygota</taxon>
        <taxon>Neoptera</taxon>
        <taxon>Endopterygota</taxon>
        <taxon>Diptera</taxon>
        <taxon>Nematocera</taxon>
        <taxon>Sciaroidea</taxon>
        <taxon>Sciaridae</taxon>
        <taxon>Pseudolycoriella</taxon>
    </lineage>
</organism>
<reference evidence="1" key="1">
    <citation type="submission" date="2022-07" db="EMBL/GenBank/DDBJ databases">
        <authorList>
            <person name="Trinca V."/>
            <person name="Uliana J.V.C."/>
            <person name="Torres T.T."/>
            <person name="Ward R.J."/>
            <person name="Monesi N."/>
        </authorList>
    </citation>
    <scope>NUCLEOTIDE SEQUENCE</scope>
    <source>
        <strain evidence="1">HSMRA1968</strain>
        <tissue evidence="1">Whole embryos</tissue>
    </source>
</reference>
<dbReference type="Proteomes" id="UP001151699">
    <property type="component" value="Chromosome X"/>
</dbReference>
<keyword evidence="2" id="KW-1185">Reference proteome</keyword>
<protein>
    <submittedName>
        <fullName evidence="1">Uncharacterized protein</fullName>
    </submittedName>
</protein>
<dbReference type="EMBL" id="WJQU01000003">
    <property type="protein sequence ID" value="KAJ6638945.1"/>
    <property type="molecule type" value="Genomic_DNA"/>
</dbReference>
<comment type="caution">
    <text evidence="1">The sequence shown here is derived from an EMBL/GenBank/DDBJ whole genome shotgun (WGS) entry which is preliminary data.</text>
</comment>
<accession>A0A9Q0MXM7</accession>
<dbReference type="AlphaFoldDB" id="A0A9Q0MXM7"/>
<name>A0A9Q0MXM7_9DIPT</name>
<evidence type="ECO:0000313" key="2">
    <source>
        <dbReference type="Proteomes" id="UP001151699"/>
    </source>
</evidence>
<gene>
    <name evidence="1" type="ORF">Bhyg_11683</name>
</gene>